<feature type="compositionally biased region" description="Pro residues" evidence="1">
    <location>
        <begin position="29"/>
        <end position="39"/>
    </location>
</feature>
<evidence type="ECO:0000256" key="1">
    <source>
        <dbReference type="SAM" id="MobiDB-lite"/>
    </source>
</evidence>
<keyword evidence="3" id="KW-0732">Signal</keyword>
<keyword evidence="2" id="KW-0812">Transmembrane</keyword>
<gene>
    <name evidence="4" type="ORF">LZC95_53415</name>
</gene>
<keyword evidence="5" id="KW-1185">Reference proteome</keyword>
<name>A0ABZ2K940_9BACT</name>
<reference evidence="4 5" key="1">
    <citation type="submission" date="2021-12" db="EMBL/GenBank/DDBJ databases">
        <title>Discovery of the Pendulisporaceae a myxobacterial family with distinct sporulation behavior and unique specialized metabolism.</title>
        <authorList>
            <person name="Garcia R."/>
            <person name="Popoff A."/>
            <person name="Bader C.D."/>
            <person name="Loehr J."/>
            <person name="Walesch S."/>
            <person name="Walt C."/>
            <person name="Boldt J."/>
            <person name="Bunk B."/>
            <person name="Haeckl F.J.F.P.J."/>
            <person name="Gunesch A.P."/>
            <person name="Birkelbach J."/>
            <person name="Nuebel U."/>
            <person name="Pietschmann T."/>
            <person name="Bach T."/>
            <person name="Mueller R."/>
        </authorList>
    </citation>
    <scope>NUCLEOTIDE SEQUENCE [LARGE SCALE GENOMIC DNA]</scope>
    <source>
        <strain evidence="4 5">MSr12523</strain>
    </source>
</reference>
<keyword evidence="2" id="KW-1133">Transmembrane helix</keyword>
<sequence>MGVRRQLWAAGILLATVTAGDALAESPKAPSPAVPPPSAQPQGTGLAVLAGRDAADAAWPLAQQLYARPSLRPVGLDEPHARVLAGEDPAADAPTDLRELAETRDAIRGEDAPSRQLLASIARQLHVRGVLVVRLPAETVRPNPTARIFLADTGTFDAASYAPDASPAGKAERWNWSGTVGSLDRAYGVPSSPAAAPAPASRAAAAPLGVTSPAGEPAKRDGGTSRPFYASPWFWGAIGVAALGGVGIFFATRDGSNDTIHLQMQVPR</sequence>
<feature type="region of interest" description="Disordered" evidence="1">
    <location>
        <begin position="24"/>
        <end position="43"/>
    </location>
</feature>
<keyword evidence="2" id="KW-0472">Membrane</keyword>
<evidence type="ECO:0000256" key="3">
    <source>
        <dbReference type="SAM" id="SignalP"/>
    </source>
</evidence>
<evidence type="ECO:0000256" key="2">
    <source>
        <dbReference type="SAM" id="Phobius"/>
    </source>
</evidence>
<proteinExistence type="predicted"/>
<accession>A0ABZ2K940</accession>
<dbReference type="Proteomes" id="UP001379533">
    <property type="component" value="Chromosome"/>
</dbReference>
<evidence type="ECO:0000313" key="5">
    <source>
        <dbReference type="Proteomes" id="UP001379533"/>
    </source>
</evidence>
<evidence type="ECO:0000313" key="4">
    <source>
        <dbReference type="EMBL" id="WXA95208.1"/>
    </source>
</evidence>
<dbReference type="EMBL" id="CP089982">
    <property type="protein sequence ID" value="WXA95208.1"/>
    <property type="molecule type" value="Genomic_DNA"/>
</dbReference>
<protein>
    <submittedName>
        <fullName evidence="4">Uncharacterized protein</fullName>
    </submittedName>
</protein>
<feature type="transmembrane region" description="Helical" evidence="2">
    <location>
        <begin position="233"/>
        <end position="252"/>
    </location>
</feature>
<organism evidence="4 5">
    <name type="scientific">Pendulispora brunnea</name>
    <dbReference type="NCBI Taxonomy" id="2905690"/>
    <lineage>
        <taxon>Bacteria</taxon>
        <taxon>Pseudomonadati</taxon>
        <taxon>Myxococcota</taxon>
        <taxon>Myxococcia</taxon>
        <taxon>Myxococcales</taxon>
        <taxon>Sorangiineae</taxon>
        <taxon>Pendulisporaceae</taxon>
        <taxon>Pendulispora</taxon>
    </lineage>
</organism>
<feature type="chain" id="PRO_5047275143" evidence="3">
    <location>
        <begin position="25"/>
        <end position="268"/>
    </location>
</feature>
<dbReference type="RefSeq" id="WP_394845817.1">
    <property type="nucleotide sequence ID" value="NZ_CP089982.1"/>
</dbReference>
<feature type="signal peptide" evidence="3">
    <location>
        <begin position="1"/>
        <end position="24"/>
    </location>
</feature>